<keyword evidence="2" id="KW-0732">Signal</keyword>
<reference evidence="3 4" key="1">
    <citation type="submission" date="2019-03" db="EMBL/GenBank/DDBJ databases">
        <title>Genomic Encyclopedia of Type Strains, Phase III (KMG-III): the genomes of soil and plant-associated and newly described type strains.</title>
        <authorList>
            <person name="Whitman W."/>
        </authorList>
    </citation>
    <scope>NUCLEOTIDE SEQUENCE [LARGE SCALE GENOMIC DNA]</scope>
    <source>
        <strain evidence="3 4">LMG 29544</strain>
    </source>
</reference>
<evidence type="ECO:0000256" key="1">
    <source>
        <dbReference type="SAM" id="MobiDB-lite"/>
    </source>
</evidence>
<gene>
    <name evidence="3" type="ORF">BX592_105319</name>
</gene>
<comment type="caution">
    <text evidence="3">The sequence shown here is derived from an EMBL/GenBank/DDBJ whole genome shotgun (WGS) entry which is preliminary data.</text>
</comment>
<name>A0A4R8LWV0_9BURK</name>
<evidence type="ECO:0000313" key="4">
    <source>
        <dbReference type="Proteomes" id="UP000295509"/>
    </source>
</evidence>
<proteinExistence type="predicted"/>
<evidence type="ECO:0000313" key="3">
    <source>
        <dbReference type="EMBL" id="TDY52433.1"/>
    </source>
</evidence>
<feature type="compositionally biased region" description="Gly residues" evidence="1">
    <location>
        <begin position="89"/>
        <end position="106"/>
    </location>
</feature>
<dbReference type="AlphaFoldDB" id="A0A4R8LWV0"/>
<feature type="compositionally biased region" description="Basic and acidic residues" evidence="1">
    <location>
        <begin position="79"/>
        <end position="88"/>
    </location>
</feature>
<feature type="chain" id="PRO_5020194929" description="Beta-xylosidase" evidence="2">
    <location>
        <begin position="33"/>
        <end position="106"/>
    </location>
</feature>
<feature type="compositionally biased region" description="Polar residues" evidence="1">
    <location>
        <begin position="58"/>
        <end position="72"/>
    </location>
</feature>
<dbReference type="EMBL" id="SORE01000005">
    <property type="protein sequence ID" value="TDY52433.1"/>
    <property type="molecule type" value="Genomic_DNA"/>
</dbReference>
<evidence type="ECO:0008006" key="5">
    <source>
        <dbReference type="Google" id="ProtNLM"/>
    </source>
</evidence>
<dbReference type="OrthoDB" id="9032491at2"/>
<organism evidence="3 4">
    <name type="scientific">Paraburkholderia rhizosphaerae</name>
    <dbReference type="NCBI Taxonomy" id="480658"/>
    <lineage>
        <taxon>Bacteria</taxon>
        <taxon>Pseudomonadati</taxon>
        <taxon>Pseudomonadota</taxon>
        <taxon>Betaproteobacteria</taxon>
        <taxon>Burkholderiales</taxon>
        <taxon>Burkholderiaceae</taxon>
        <taxon>Paraburkholderia</taxon>
    </lineage>
</organism>
<accession>A0A4R8LWV0</accession>
<sequence length="106" mass="10464">MNPTSNWLLKTLARAVSTTLCAALSTAPPALAQITAPNGAAPQDSRAAPMGSRPATPASGTIESNAPQSSEAKSGARAPSEKSGHKTEGAGGFDNGLYGTGAGNNK</sequence>
<dbReference type="Proteomes" id="UP000295509">
    <property type="component" value="Unassembled WGS sequence"/>
</dbReference>
<keyword evidence="4" id="KW-1185">Reference proteome</keyword>
<evidence type="ECO:0000256" key="2">
    <source>
        <dbReference type="SAM" id="SignalP"/>
    </source>
</evidence>
<protein>
    <recommendedName>
        <fullName evidence="5">Beta-xylosidase</fullName>
    </recommendedName>
</protein>
<feature type="signal peptide" evidence="2">
    <location>
        <begin position="1"/>
        <end position="32"/>
    </location>
</feature>
<feature type="region of interest" description="Disordered" evidence="1">
    <location>
        <begin position="34"/>
        <end position="106"/>
    </location>
</feature>